<dbReference type="InterPro" id="IPR011324">
    <property type="entry name" value="Cytotoxic_necrot_fac-like_cat"/>
</dbReference>
<keyword evidence="4" id="KW-0808">Transferase</keyword>
<dbReference type="RefSeq" id="WP_303679754.1">
    <property type="nucleotide sequence ID" value="NZ_MNTG01000027.1"/>
</dbReference>
<name>A0A1Q6R5W1_9FIRM</name>
<comment type="function">
    <text evidence="2">Purine nucleoside enzyme that catalyzes the phosphorolysis of adenosine and inosine nucleosides, yielding D-ribose 1-phosphate and the respective free bases, adenine and hypoxanthine. Also catalyzes the phosphorolysis of S-methyl-5'-thioadenosine into adenine and S-methyl-5-thio-alpha-D-ribose 1-phosphate. Also has adenosine deaminase activity.</text>
</comment>
<evidence type="ECO:0000313" key="12">
    <source>
        <dbReference type="EMBL" id="OLA37774.1"/>
    </source>
</evidence>
<dbReference type="AlphaFoldDB" id="A0A1Q6R5W1"/>
<sequence length="275" mass="29983">MQDFIITQKNNIWWGMFPRLTQAGFGNACSCRLHGESDMVPGTLNLALHVGDEVELVLQNRRLFAQALGLDASKFTTCEQVHGSNVAVVDEALVGAGATTLADTIKDTDALVTNLANVPLLLFFADCVPLLFADERQGVCAVAHAGWRGTVAQIGRKTVEAMQQSFRSRPEDIVAAIGPSIGQCCYEVDDFVRGKAAGYEQFFAPRAENPGKYLLDLWGYNRQVLLDAGLKAENILTASVCTQHNHEMFCSYRAEQGKTGRMGVCLYRMSAGKNA</sequence>
<dbReference type="InterPro" id="IPR003730">
    <property type="entry name" value="Cu_polyphenol_OxRdtase"/>
</dbReference>
<keyword evidence="7" id="KW-0862">Zinc</keyword>
<evidence type="ECO:0000256" key="7">
    <source>
        <dbReference type="ARBA" id="ARBA00022833"/>
    </source>
</evidence>
<evidence type="ECO:0000256" key="5">
    <source>
        <dbReference type="ARBA" id="ARBA00022723"/>
    </source>
</evidence>
<evidence type="ECO:0000256" key="3">
    <source>
        <dbReference type="ARBA" id="ARBA00007353"/>
    </source>
</evidence>
<evidence type="ECO:0000256" key="6">
    <source>
        <dbReference type="ARBA" id="ARBA00022801"/>
    </source>
</evidence>
<dbReference type="STRING" id="626940.BHW43_05095"/>
<dbReference type="Pfam" id="PF02578">
    <property type="entry name" value="Cu-oxidase_4"/>
    <property type="match status" value="1"/>
</dbReference>
<evidence type="ECO:0000256" key="2">
    <source>
        <dbReference type="ARBA" id="ARBA00003215"/>
    </source>
</evidence>
<dbReference type="GO" id="GO:0016787">
    <property type="term" value="F:hydrolase activity"/>
    <property type="evidence" value="ECO:0007669"/>
    <property type="project" value="UniProtKB-KW"/>
</dbReference>
<dbReference type="Proteomes" id="UP000186777">
    <property type="component" value="Unassembled WGS sequence"/>
</dbReference>
<proteinExistence type="inferred from homology"/>
<dbReference type="GO" id="GO:0005507">
    <property type="term" value="F:copper ion binding"/>
    <property type="evidence" value="ECO:0007669"/>
    <property type="project" value="TreeGrafter"/>
</dbReference>
<dbReference type="NCBIfam" id="TIGR00726">
    <property type="entry name" value="peptidoglycan editing factor PgeF"/>
    <property type="match status" value="1"/>
</dbReference>
<comment type="similarity">
    <text evidence="3 11">Belongs to the purine nucleoside phosphorylase YfiH/LACC1 family.</text>
</comment>
<comment type="catalytic activity">
    <reaction evidence="1">
        <text>inosine + phosphate = alpha-D-ribose 1-phosphate + hypoxanthine</text>
        <dbReference type="Rhea" id="RHEA:27646"/>
        <dbReference type="ChEBI" id="CHEBI:17368"/>
        <dbReference type="ChEBI" id="CHEBI:17596"/>
        <dbReference type="ChEBI" id="CHEBI:43474"/>
        <dbReference type="ChEBI" id="CHEBI:57720"/>
        <dbReference type="EC" id="2.4.2.1"/>
    </reaction>
    <physiologicalReaction direction="left-to-right" evidence="1">
        <dbReference type="Rhea" id="RHEA:27647"/>
    </physiologicalReaction>
</comment>
<reference evidence="12 13" key="1">
    <citation type="journal article" date="2016" name="Nat. Biotechnol.">
        <title>Measurement of bacterial replication rates in microbial communities.</title>
        <authorList>
            <person name="Brown C.T."/>
            <person name="Olm M.R."/>
            <person name="Thomas B.C."/>
            <person name="Banfield J.F."/>
        </authorList>
    </citation>
    <scope>NUCLEOTIDE SEQUENCE [LARGE SCALE GENOMIC DNA]</scope>
    <source>
        <strain evidence="12">46_33</strain>
    </source>
</reference>
<evidence type="ECO:0000313" key="13">
    <source>
        <dbReference type="Proteomes" id="UP000186777"/>
    </source>
</evidence>
<keyword evidence="5" id="KW-0479">Metal-binding</keyword>
<comment type="caution">
    <text evidence="12">The sequence shown here is derived from an EMBL/GenBank/DDBJ whole genome shotgun (WGS) entry which is preliminary data.</text>
</comment>
<evidence type="ECO:0000256" key="10">
    <source>
        <dbReference type="ARBA" id="ARBA00049893"/>
    </source>
</evidence>
<comment type="catalytic activity">
    <reaction evidence="9">
        <text>adenosine + phosphate = alpha-D-ribose 1-phosphate + adenine</text>
        <dbReference type="Rhea" id="RHEA:27642"/>
        <dbReference type="ChEBI" id="CHEBI:16335"/>
        <dbReference type="ChEBI" id="CHEBI:16708"/>
        <dbReference type="ChEBI" id="CHEBI:43474"/>
        <dbReference type="ChEBI" id="CHEBI:57720"/>
        <dbReference type="EC" id="2.4.2.1"/>
    </reaction>
    <physiologicalReaction direction="left-to-right" evidence="9">
        <dbReference type="Rhea" id="RHEA:27643"/>
    </physiologicalReaction>
</comment>
<comment type="catalytic activity">
    <reaction evidence="10">
        <text>S-methyl-5'-thioadenosine + phosphate = 5-(methylsulfanyl)-alpha-D-ribose 1-phosphate + adenine</text>
        <dbReference type="Rhea" id="RHEA:11852"/>
        <dbReference type="ChEBI" id="CHEBI:16708"/>
        <dbReference type="ChEBI" id="CHEBI:17509"/>
        <dbReference type="ChEBI" id="CHEBI:43474"/>
        <dbReference type="ChEBI" id="CHEBI:58533"/>
        <dbReference type="EC" id="2.4.2.28"/>
    </reaction>
    <physiologicalReaction direction="left-to-right" evidence="10">
        <dbReference type="Rhea" id="RHEA:11853"/>
    </physiologicalReaction>
</comment>
<evidence type="ECO:0000256" key="11">
    <source>
        <dbReference type="RuleBase" id="RU361274"/>
    </source>
</evidence>
<dbReference type="Gene3D" id="3.60.140.10">
    <property type="entry name" value="CNF1/YfiH-like putative cysteine hydrolases"/>
    <property type="match status" value="1"/>
</dbReference>
<evidence type="ECO:0000256" key="8">
    <source>
        <dbReference type="ARBA" id="ARBA00047989"/>
    </source>
</evidence>
<dbReference type="EMBL" id="MNTG01000027">
    <property type="protein sequence ID" value="OLA37774.1"/>
    <property type="molecule type" value="Genomic_DNA"/>
</dbReference>
<evidence type="ECO:0000256" key="9">
    <source>
        <dbReference type="ARBA" id="ARBA00048968"/>
    </source>
</evidence>
<keyword evidence="6" id="KW-0378">Hydrolase</keyword>
<protein>
    <recommendedName>
        <fullName evidence="11">Purine nucleoside phosphorylase</fullName>
    </recommendedName>
</protein>
<evidence type="ECO:0000256" key="4">
    <source>
        <dbReference type="ARBA" id="ARBA00022679"/>
    </source>
</evidence>
<gene>
    <name evidence="12" type="ORF">BHW43_05095</name>
</gene>
<dbReference type="PANTHER" id="PTHR30616">
    <property type="entry name" value="UNCHARACTERIZED PROTEIN YFIH"/>
    <property type="match status" value="1"/>
</dbReference>
<dbReference type="CDD" id="cd16833">
    <property type="entry name" value="YfiH"/>
    <property type="match status" value="1"/>
</dbReference>
<comment type="catalytic activity">
    <reaction evidence="8">
        <text>adenosine + H2O + H(+) = inosine + NH4(+)</text>
        <dbReference type="Rhea" id="RHEA:24408"/>
        <dbReference type="ChEBI" id="CHEBI:15377"/>
        <dbReference type="ChEBI" id="CHEBI:15378"/>
        <dbReference type="ChEBI" id="CHEBI:16335"/>
        <dbReference type="ChEBI" id="CHEBI:17596"/>
        <dbReference type="ChEBI" id="CHEBI:28938"/>
        <dbReference type="EC" id="3.5.4.4"/>
    </reaction>
    <physiologicalReaction direction="left-to-right" evidence="8">
        <dbReference type="Rhea" id="RHEA:24409"/>
    </physiologicalReaction>
</comment>
<dbReference type="PANTHER" id="PTHR30616:SF2">
    <property type="entry name" value="PURINE NUCLEOSIDE PHOSPHORYLASE LACC1"/>
    <property type="match status" value="1"/>
</dbReference>
<dbReference type="GO" id="GO:0017061">
    <property type="term" value="F:S-methyl-5-thioadenosine phosphorylase activity"/>
    <property type="evidence" value="ECO:0007669"/>
    <property type="project" value="UniProtKB-EC"/>
</dbReference>
<accession>A0A1Q6R5W1</accession>
<evidence type="ECO:0000256" key="1">
    <source>
        <dbReference type="ARBA" id="ARBA00000553"/>
    </source>
</evidence>
<dbReference type="InterPro" id="IPR038371">
    <property type="entry name" value="Cu_polyphenol_OxRdtase_sf"/>
</dbReference>
<organism evidence="12 13">
    <name type="scientific">Phascolarctobacterium succinatutens</name>
    <dbReference type="NCBI Taxonomy" id="626940"/>
    <lineage>
        <taxon>Bacteria</taxon>
        <taxon>Bacillati</taxon>
        <taxon>Bacillota</taxon>
        <taxon>Negativicutes</taxon>
        <taxon>Acidaminococcales</taxon>
        <taxon>Acidaminococcaceae</taxon>
        <taxon>Phascolarctobacterium</taxon>
    </lineage>
</organism>
<dbReference type="SUPFAM" id="SSF64438">
    <property type="entry name" value="CNF1/YfiH-like putative cysteine hydrolases"/>
    <property type="match status" value="1"/>
</dbReference>